<dbReference type="AlphaFoldDB" id="A0A7R8VLG9"/>
<dbReference type="InterPro" id="IPR011042">
    <property type="entry name" value="6-blade_b-propeller_TolB-like"/>
</dbReference>
<proteinExistence type="inferred from homology"/>
<dbReference type="PANTHER" id="PTHR10009">
    <property type="entry name" value="PROTEIN YELLOW-RELATED"/>
    <property type="match status" value="1"/>
</dbReference>
<gene>
    <name evidence="4" type="ORF">TDIB3V08_LOCUS6942</name>
</gene>
<protein>
    <submittedName>
        <fullName evidence="4">Uncharacterized protein</fullName>
    </submittedName>
</protein>
<dbReference type="GO" id="GO:0005576">
    <property type="term" value="C:extracellular region"/>
    <property type="evidence" value="ECO:0007669"/>
    <property type="project" value="UniProtKB-SubCell"/>
</dbReference>
<comment type="subcellular location">
    <subcellularLocation>
        <location evidence="1">Secreted</location>
    </subcellularLocation>
</comment>
<dbReference type="SUPFAM" id="SSF101898">
    <property type="entry name" value="NHL repeat"/>
    <property type="match status" value="1"/>
</dbReference>
<sequence>MASGVEQIPAYLVVCSVTQNASIKGLGVEQTPADLLIQMYCRMFYCALLACCAHAWDLNNVTTRGATVRGVAVWRTRAFLCLSRETGAGGATLVEAPWPEPTDNVVSLKRHLEPPGSVGTSAYPNLDSQSKSLDLFQCSQHIKRILRVITTQRNDAYQVPTKLVEDAYKISKEVGLYLTVSDLWFQLFSVRPFRVIPYLDSLREGNCSCIQSVAALDIDPIGRLWVLDEGGRCPPKLVVLDLWRDKEVTRCELPSIEGREMRSLAVDTLSGWGARAYIGDPGGNRLMIFSILDDFLGSYVTDRPAPMASREFHNPIDEINTAVPTEFIETDNPTVQCFNQVDNIEQTKMGPSTLNGILTDGNPPEIVSTEVSSFDLALSRKDPTLYLTSRKSELLFSVDLTHLRANLAPNVGQEAILDVQYLGRKLGLSVGLTTDYKGGLHYFLPRDNVAVRWDTQIPLAAESHTIILQSAELLPSVSQLFVDQQRQVWAVTNHNGSKQHSVLLQTYRQRTHFYQ</sequence>
<dbReference type="InterPro" id="IPR017996">
    <property type="entry name" value="MRJP/yellow-related"/>
</dbReference>
<dbReference type="PANTHER" id="PTHR10009:SF18">
    <property type="entry name" value="PROTEIN YELLOW-LIKE PROTEIN"/>
    <property type="match status" value="1"/>
</dbReference>
<evidence type="ECO:0000256" key="1">
    <source>
        <dbReference type="ARBA" id="ARBA00004613"/>
    </source>
</evidence>
<dbReference type="EMBL" id="OA567726">
    <property type="protein sequence ID" value="CAD7200730.1"/>
    <property type="molecule type" value="Genomic_DNA"/>
</dbReference>
<dbReference type="Gene3D" id="2.120.10.30">
    <property type="entry name" value="TolB, C-terminal domain"/>
    <property type="match status" value="2"/>
</dbReference>
<organism evidence="4">
    <name type="scientific">Timema douglasi</name>
    <name type="common">Walking stick</name>
    <dbReference type="NCBI Taxonomy" id="61478"/>
    <lineage>
        <taxon>Eukaryota</taxon>
        <taxon>Metazoa</taxon>
        <taxon>Ecdysozoa</taxon>
        <taxon>Arthropoda</taxon>
        <taxon>Hexapoda</taxon>
        <taxon>Insecta</taxon>
        <taxon>Pterygota</taxon>
        <taxon>Neoptera</taxon>
        <taxon>Polyneoptera</taxon>
        <taxon>Phasmatodea</taxon>
        <taxon>Timematodea</taxon>
        <taxon>Timematoidea</taxon>
        <taxon>Timematidae</taxon>
        <taxon>Timema</taxon>
    </lineage>
</organism>
<evidence type="ECO:0000256" key="2">
    <source>
        <dbReference type="ARBA" id="ARBA00009127"/>
    </source>
</evidence>
<name>A0A7R8VLG9_TIMDO</name>
<accession>A0A7R8VLG9</accession>
<dbReference type="Pfam" id="PF03022">
    <property type="entry name" value="MRJP"/>
    <property type="match status" value="2"/>
</dbReference>
<keyword evidence="3" id="KW-0964">Secreted</keyword>
<reference evidence="4" key="1">
    <citation type="submission" date="2020-11" db="EMBL/GenBank/DDBJ databases">
        <authorList>
            <person name="Tran Van P."/>
        </authorList>
    </citation>
    <scope>NUCLEOTIDE SEQUENCE</scope>
</reference>
<evidence type="ECO:0000313" key="4">
    <source>
        <dbReference type="EMBL" id="CAD7200730.1"/>
    </source>
</evidence>
<comment type="similarity">
    <text evidence="2">Belongs to the major royal jelly protein family.</text>
</comment>
<evidence type="ECO:0000256" key="3">
    <source>
        <dbReference type="ARBA" id="ARBA00022525"/>
    </source>
</evidence>